<evidence type="ECO:0000313" key="4">
    <source>
        <dbReference type="EMBL" id="KAJ2805835.1"/>
    </source>
</evidence>
<dbReference type="PANTHER" id="PTHR15657">
    <property type="entry name" value="THYROID TRANSCRIPTION FACTOR 1-ASSOCIATED PROTEIN 26"/>
    <property type="match status" value="1"/>
</dbReference>
<feature type="region of interest" description="Disordered" evidence="3">
    <location>
        <begin position="1"/>
        <end position="33"/>
    </location>
</feature>
<dbReference type="AlphaFoldDB" id="A0A9W8LUG6"/>
<proteinExistence type="inferred from homology"/>
<accession>A0A9W8LUG6</accession>
<dbReference type="Pfam" id="PF08524">
    <property type="entry name" value="rRNA_processing"/>
    <property type="match status" value="1"/>
</dbReference>
<dbReference type="GO" id="GO:0005634">
    <property type="term" value="C:nucleus"/>
    <property type="evidence" value="ECO:0007669"/>
    <property type="project" value="TreeGrafter"/>
</dbReference>
<comment type="similarity">
    <text evidence="1">Belongs to the FYV7 family.</text>
</comment>
<keyword evidence="5" id="KW-1185">Reference proteome</keyword>
<protein>
    <recommendedName>
        <fullName evidence="2">rRNA-processing protein FYV7</fullName>
    </recommendedName>
</protein>
<comment type="caution">
    <text evidence="4">The sequence shown here is derived from an EMBL/GenBank/DDBJ whole genome shotgun (WGS) entry which is preliminary data.</text>
</comment>
<organism evidence="4 5">
    <name type="scientific">Coemansia guatemalensis</name>
    <dbReference type="NCBI Taxonomy" id="2761395"/>
    <lineage>
        <taxon>Eukaryota</taxon>
        <taxon>Fungi</taxon>
        <taxon>Fungi incertae sedis</taxon>
        <taxon>Zoopagomycota</taxon>
        <taxon>Kickxellomycotina</taxon>
        <taxon>Kickxellomycetes</taxon>
        <taxon>Kickxellales</taxon>
        <taxon>Kickxellaceae</taxon>
        <taxon>Coemansia</taxon>
    </lineage>
</organism>
<dbReference type="PANTHER" id="PTHR15657:SF1">
    <property type="entry name" value="THYROID TRANSCRIPTION FACTOR 1-ASSOCIATED PROTEIN 26"/>
    <property type="match status" value="1"/>
</dbReference>
<feature type="region of interest" description="Disordered" evidence="3">
    <location>
        <begin position="57"/>
        <end position="194"/>
    </location>
</feature>
<sequence>MARSGEAHEQRRRAPGSDMALDVRTQHGYKGRVIKKTIERNRLSGIKRKYFKELKREAALGSMHTQHHTGAKDEDGSGDSSNEDDSGSHATTTHSSTGTGLSSADKSKRNSTRPHKQRANPFQKTMRQREEVEEEREKARRKRELEIKRSEIRRKRLAHQRKEQQKMHNARTSRGQPILANQVSSLLKRIRKSS</sequence>
<feature type="compositionally biased region" description="Basic residues" evidence="3">
    <location>
        <begin position="109"/>
        <end position="118"/>
    </location>
</feature>
<name>A0A9W8LUG6_9FUNG</name>
<dbReference type="OrthoDB" id="2135053at2759"/>
<evidence type="ECO:0000313" key="5">
    <source>
        <dbReference type="Proteomes" id="UP001140094"/>
    </source>
</evidence>
<feature type="compositionally biased region" description="Polar residues" evidence="3">
    <location>
        <begin position="170"/>
        <end position="185"/>
    </location>
</feature>
<reference evidence="4" key="1">
    <citation type="submission" date="2022-07" db="EMBL/GenBank/DDBJ databases">
        <title>Phylogenomic reconstructions and comparative analyses of Kickxellomycotina fungi.</title>
        <authorList>
            <person name="Reynolds N.K."/>
            <person name="Stajich J.E."/>
            <person name="Barry K."/>
            <person name="Grigoriev I.V."/>
            <person name="Crous P."/>
            <person name="Smith M.E."/>
        </authorList>
    </citation>
    <scope>NUCLEOTIDE SEQUENCE</scope>
    <source>
        <strain evidence="4">NRRL 1565</strain>
    </source>
</reference>
<dbReference type="InterPro" id="IPR013730">
    <property type="entry name" value="Fyv7/TAP26"/>
</dbReference>
<feature type="compositionally biased region" description="Low complexity" evidence="3">
    <location>
        <begin position="88"/>
        <end position="104"/>
    </location>
</feature>
<evidence type="ECO:0000256" key="3">
    <source>
        <dbReference type="SAM" id="MobiDB-lite"/>
    </source>
</evidence>
<dbReference type="EMBL" id="JANBUO010000252">
    <property type="protein sequence ID" value="KAJ2805835.1"/>
    <property type="molecule type" value="Genomic_DNA"/>
</dbReference>
<evidence type="ECO:0000256" key="2">
    <source>
        <dbReference type="ARBA" id="ARBA00018780"/>
    </source>
</evidence>
<gene>
    <name evidence="4" type="ORF">H4R20_001932</name>
</gene>
<dbReference type="Proteomes" id="UP001140094">
    <property type="component" value="Unassembled WGS sequence"/>
</dbReference>
<evidence type="ECO:0000256" key="1">
    <source>
        <dbReference type="ARBA" id="ARBA00006800"/>
    </source>
</evidence>
<feature type="compositionally biased region" description="Basic and acidic residues" evidence="3">
    <location>
        <begin position="127"/>
        <end position="150"/>
    </location>
</feature>